<gene>
    <name evidence="5" type="ORF">HDA32_000566</name>
</gene>
<dbReference type="InterPro" id="IPR036291">
    <property type="entry name" value="NAD(P)-bd_dom_sf"/>
</dbReference>
<keyword evidence="2 5" id="KW-0560">Oxidoreductase</keyword>
<keyword evidence="6" id="KW-1185">Reference proteome</keyword>
<protein>
    <submittedName>
        <fullName evidence="5">3-oxoacyl-[acyl-carrier protein] reductase</fullName>
        <ecNumber evidence="5">1.1.1.100</ecNumber>
    </submittedName>
</protein>
<dbReference type="GO" id="GO:0004316">
    <property type="term" value="F:3-oxoacyl-[acyl-carrier-protein] reductase (NADPH) activity"/>
    <property type="evidence" value="ECO:0007669"/>
    <property type="project" value="UniProtKB-EC"/>
</dbReference>
<dbReference type="AlphaFoldDB" id="A0A852TME1"/>
<dbReference type="Pfam" id="PF00106">
    <property type="entry name" value="adh_short"/>
    <property type="match status" value="1"/>
</dbReference>
<dbReference type="RefSeq" id="WP_179641670.1">
    <property type="nucleotide sequence ID" value="NZ_BAAAYY010000007.1"/>
</dbReference>
<dbReference type="Proteomes" id="UP000589036">
    <property type="component" value="Unassembled WGS sequence"/>
</dbReference>
<dbReference type="GO" id="GO:0032787">
    <property type="term" value="P:monocarboxylic acid metabolic process"/>
    <property type="evidence" value="ECO:0007669"/>
    <property type="project" value="UniProtKB-ARBA"/>
</dbReference>
<evidence type="ECO:0000313" key="5">
    <source>
        <dbReference type="EMBL" id="NYE45446.1"/>
    </source>
</evidence>
<dbReference type="InterPro" id="IPR050259">
    <property type="entry name" value="SDR"/>
</dbReference>
<evidence type="ECO:0000256" key="1">
    <source>
        <dbReference type="ARBA" id="ARBA00006484"/>
    </source>
</evidence>
<accession>A0A852TME1</accession>
<feature type="domain" description="Ketoreductase" evidence="4">
    <location>
        <begin position="7"/>
        <end position="192"/>
    </location>
</feature>
<proteinExistence type="inferred from homology"/>
<dbReference type="PROSITE" id="PS00061">
    <property type="entry name" value="ADH_SHORT"/>
    <property type="match status" value="1"/>
</dbReference>
<evidence type="ECO:0000256" key="3">
    <source>
        <dbReference type="RuleBase" id="RU000363"/>
    </source>
</evidence>
<dbReference type="PRINTS" id="PR00080">
    <property type="entry name" value="SDRFAMILY"/>
</dbReference>
<evidence type="ECO:0000313" key="6">
    <source>
        <dbReference type="Proteomes" id="UP000589036"/>
    </source>
</evidence>
<name>A0A852TME1_9ACTN</name>
<dbReference type="InterPro" id="IPR020904">
    <property type="entry name" value="Sc_DH/Rdtase_CS"/>
</dbReference>
<dbReference type="Gene3D" id="3.40.50.720">
    <property type="entry name" value="NAD(P)-binding Rossmann-like Domain"/>
    <property type="match status" value="1"/>
</dbReference>
<dbReference type="PANTHER" id="PTHR42879:SF2">
    <property type="entry name" value="3-OXOACYL-[ACYL-CARRIER-PROTEIN] REDUCTASE FABG"/>
    <property type="match status" value="1"/>
</dbReference>
<organism evidence="5 6">
    <name type="scientific">Spinactinospora alkalitolerans</name>
    <dbReference type="NCBI Taxonomy" id="687207"/>
    <lineage>
        <taxon>Bacteria</taxon>
        <taxon>Bacillati</taxon>
        <taxon>Actinomycetota</taxon>
        <taxon>Actinomycetes</taxon>
        <taxon>Streptosporangiales</taxon>
        <taxon>Nocardiopsidaceae</taxon>
        <taxon>Spinactinospora</taxon>
    </lineage>
</organism>
<evidence type="ECO:0000256" key="2">
    <source>
        <dbReference type="ARBA" id="ARBA00023002"/>
    </source>
</evidence>
<dbReference type="PANTHER" id="PTHR42879">
    <property type="entry name" value="3-OXOACYL-(ACYL-CARRIER-PROTEIN) REDUCTASE"/>
    <property type="match status" value="1"/>
</dbReference>
<dbReference type="EMBL" id="JACCCC010000001">
    <property type="protein sequence ID" value="NYE45446.1"/>
    <property type="molecule type" value="Genomic_DNA"/>
</dbReference>
<sequence length="253" mass="27080">MTKLSGRVALITGASRGIGRGAALALAREGADVIIDSLGDDERATAVADEVRSLGRKAITVDADVTDVDQVNRLIERSLEAFGQIDILVNNAGGGFNKPFLEITPEDWDDHFSRNVRSVFLCSRAVLPHMLERQFGRIINVSSQLAVKGGHELAHYTAAKAGVIAFTKSLALEFAGTGITVNAVAPGRIQTEEKPGAARVSEEWLQRKLSEIPLRRFGAAEEVAPTMVLIASSPDGDFYTGQTFHPNGGDVMP</sequence>
<dbReference type="SUPFAM" id="SSF51735">
    <property type="entry name" value="NAD(P)-binding Rossmann-fold domains"/>
    <property type="match status" value="1"/>
</dbReference>
<comment type="caution">
    <text evidence="5">The sequence shown here is derived from an EMBL/GenBank/DDBJ whole genome shotgun (WGS) entry which is preliminary data.</text>
</comment>
<evidence type="ECO:0000259" key="4">
    <source>
        <dbReference type="SMART" id="SM00822"/>
    </source>
</evidence>
<dbReference type="PRINTS" id="PR00081">
    <property type="entry name" value="GDHRDH"/>
</dbReference>
<dbReference type="InterPro" id="IPR057326">
    <property type="entry name" value="KR_dom"/>
</dbReference>
<dbReference type="InterPro" id="IPR002347">
    <property type="entry name" value="SDR_fam"/>
</dbReference>
<comment type="similarity">
    <text evidence="1 3">Belongs to the short-chain dehydrogenases/reductases (SDR) family.</text>
</comment>
<reference evidence="5 6" key="1">
    <citation type="submission" date="2020-07" db="EMBL/GenBank/DDBJ databases">
        <title>Sequencing the genomes of 1000 actinobacteria strains.</title>
        <authorList>
            <person name="Klenk H.-P."/>
        </authorList>
    </citation>
    <scope>NUCLEOTIDE SEQUENCE [LARGE SCALE GENOMIC DNA]</scope>
    <source>
        <strain evidence="5 6">CXB654</strain>
    </source>
</reference>
<dbReference type="SMART" id="SM00822">
    <property type="entry name" value="PKS_KR"/>
    <property type="match status" value="1"/>
</dbReference>
<dbReference type="EC" id="1.1.1.100" evidence="5"/>
<dbReference type="FunFam" id="3.40.50.720:FF:000084">
    <property type="entry name" value="Short-chain dehydrogenase reductase"/>
    <property type="match status" value="1"/>
</dbReference>